<evidence type="ECO:0000313" key="7">
    <source>
        <dbReference type="EMBL" id="KAF0308819.1"/>
    </source>
</evidence>
<evidence type="ECO:0000256" key="4">
    <source>
        <dbReference type="ARBA" id="ARBA00022574"/>
    </source>
</evidence>
<dbReference type="InterPro" id="IPR050853">
    <property type="entry name" value="WD_repeat_DNA-damage-binding"/>
</dbReference>
<dbReference type="InterPro" id="IPR001680">
    <property type="entry name" value="WD40_rpt"/>
</dbReference>
<dbReference type="SUPFAM" id="SSF50978">
    <property type="entry name" value="WD40 repeat-like"/>
    <property type="match status" value="1"/>
</dbReference>
<organism evidence="7 8">
    <name type="scientific">Amphibalanus amphitrite</name>
    <name type="common">Striped barnacle</name>
    <name type="synonym">Balanus amphitrite</name>
    <dbReference type="NCBI Taxonomy" id="1232801"/>
    <lineage>
        <taxon>Eukaryota</taxon>
        <taxon>Metazoa</taxon>
        <taxon>Ecdysozoa</taxon>
        <taxon>Arthropoda</taxon>
        <taxon>Crustacea</taxon>
        <taxon>Multicrustacea</taxon>
        <taxon>Cirripedia</taxon>
        <taxon>Thoracica</taxon>
        <taxon>Thoracicalcarea</taxon>
        <taxon>Balanomorpha</taxon>
        <taxon>Balanoidea</taxon>
        <taxon>Balanidae</taxon>
        <taxon>Amphibalaninae</taxon>
        <taxon>Amphibalanus</taxon>
    </lineage>
</organism>
<dbReference type="Gene3D" id="2.130.10.10">
    <property type="entry name" value="YVTN repeat-like/Quinoprotein amine dehydrogenase"/>
    <property type="match status" value="1"/>
</dbReference>
<evidence type="ECO:0000256" key="1">
    <source>
        <dbReference type="ARBA" id="ARBA00002530"/>
    </source>
</evidence>
<feature type="region of interest" description="Disordered" evidence="6">
    <location>
        <begin position="35"/>
        <end position="73"/>
    </location>
</feature>
<gene>
    <name evidence="7" type="primary">wdr76</name>
    <name evidence="7" type="ORF">FJT64_019990</name>
</gene>
<dbReference type="InterPro" id="IPR036322">
    <property type="entry name" value="WD40_repeat_dom_sf"/>
</dbReference>
<name>A0A6A4WU76_AMPAM</name>
<evidence type="ECO:0000256" key="6">
    <source>
        <dbReference type="SAM" id="MobiDB-lite"/>
    </source>
</evidence>
<evidence type="ECO:0000256" key="3">
    <source>
        <dbReference type="ARBA" id="ARBA00021234"/>
    </source>
</evidence>
<comment type="function">
    <text evidence="1">Specifically binds 5-hydroxymethylcytosine (5hmC), suggesting that it acts as a specific reader of 5hmC.</text>
</comment>
<comment type="similarity">
    <text evidence="2">Belongs to the WD repeat DDB2/WDR76 family.</text>
</comment>
<sequence length="438" mass="48100">MEMLKMLKIDAMKEEAKPTVTESKTNTTRFYRKAVKPAKPLTPSRRSLRISGRDPQGIELPPRPPTPEERPLKLGTETVQSANTGLSEPGEISESLADIAGRVTEQGRSGDGPCGSYAAALTDLALDTLAKVTPLRIASMAFSPLRQKHVLAAGDKRGVLGLWDVSRGGLGVHNLSAHTGLIAGVSFSPADGARCFTSSYDGLCRALDLERQQFDQVYAPPDSQPDLFLNHHTHRDENILLLGRSDGRLVQRDLRTPDSTSLRLSDRGGLRYLNVHPSREHCLAVVERPNTVSLWDLRRVKGPRSALQRVTLPRTCASAIISRHSGDRLVVPCADDFIRIYDGVNRGALDASQTIRHNNQTGRWLTTFKPTWLPDSDELFVVGSMLQPRRVEVYDISGHVHHLLMGADLLTVCSTVAFHPSERAIAAANSSGKVHLFR</sequence>
<dbReference type="PANTHER" id="PTHR14773">
    <property type="entry name" value="WD REPEAT-CONTAINING PROTEIN 76"/>
    <property type="match status" value="1"/>
</dbReference>
<keyword evidence="5" id="KW-0677">Repeat</keyword>
<dbReference type="Proteomes" id="UP000440578">
    <property type="component" value="Unassembled WGS sequence"/>
</dbReference>
<keyword evidence="4" id="KW-0853">WD repeat</keyword>
<dbReference type="EMBL" id="VIIS01000460">
    <property type="protein sequence ID" value="KAF0308819.1"/>
    <property type="molecule type" value="Genomic_DNA"/>
</dbReference>
<dbReference type="PANTHER" id="PTHR14773:SF0">
    <property type="entry name" value="WD REPEAT-CONTAINING PROTEIN 76"/>
    <property type="match status" value="1"/>
</dbReference>
<dbReference type="GO" id="GO:0003677">
    <property type="term" value="F:DNA binding"/>
    <property type="evidence" value="ECO:0007669"/>
    <property type="project" value="TreeGrafter"/>
</dbReference>
<dbReference type="InterPro" id="IPR015943">
    <property type="entry name" value="WD40/YVTN_repeat-like_dom_sf"/>
</dbReference>
<evidence type="ECO:0000256" key="2">
    <source>
        <dbReference type="ARBA" id="ARBA00005434"/>
    </source>
</evidence>
<accession>A0A6A4WU76</accession>
<dbReference type="SMART" id="SM00320">
    <property type="entry name" value="WD40"/>
    <property type="match status" value="4"/>
</dbReference>
<dbReference type="AlphaFoldDB" id="A0A6A4WU76"/>
<dbReference type="OrthoDB" id="9890280at2759"/>
<comment type="caution">
    <text evidence="7">The sequence shown here is derived from an EMBL/GenBank/DDBJ whole genome shotgun (WGS) entry which is preliminary data.</text>
</comment>
<reference evidence="7 8" key="1">
    <citation type="submission" date="2019-07" db="EMBL/GenBank/DDBJ databases">
        <title>Draft genome assembly of a fouling barnacle, Amphibalanus amphitrite (Darwin, 1854): The first reference genome for Thecostraca.</title>
        <authorList>
            <person name="Kim W."/>
        </authorList>
    </citation>
    <scope>NUCLEOTIDE SEQUENCE [LARGE SCALE GENOMIC DNA]</scope>
    <source>
        <strain evidence="7">SNU_AA5</strain>
        <tissue evidence="7">Soma without cirri and trophi</tissue>
    </source>
</reference>
<keyword evidence="8" id="KW-1185">Reference proteome</keyword>
<dbReference type="GO" id="GO:0005634">
    <property type="term" value="C:nucleus"/>
    <property type="evidence" value="ECO:0007669"/>
    <property type="project" value="TreeGrafter"/>
</dbReference>
<evidence type="ECO:0000313" key="8">
    <source>
        <dbReference type="Proteomes" id="UP000440578"/>
    </source>
</evidence>
<proteinExistence type="inferred from homology"/>
<protein>
    <recommendedName>
        <fullName evidence="3">WD repeat-containing protein 76</fullName>
    </recommendedName>
</protein>
<dbReference type="GO" id="GO:2000001">
    <property type="term" value="P:regulation of DNA damage checkpoint"/>
    <property type="evidence" value="ECO:0007669"/>
    <property type="project" value="TreeGrafter"/>
</dbReference>
<evidence type="ECO:0000256" key="5">
    <source>
        <dbReference type="ARBA" id="ARBA00022737"/>
    </source>
</evidence>